<dbReference type="CTD" id="68916806"/>
<dbReference type="HOGENOM" id="CLU_2673318_0_0_1"/>
<evidence type="ECO:0000313" key="3">
    <source>
        <dbReference type="Proteomes" id="UP000008549"/>
    </source>
</evidence>
<reference evidence="2 3" key="1">
    <citation type="journal article" date="2003" name="PLoS Biol.">
        <title>The genome sequence of Caenorhabditis briggsae: a platform for comparative genomics.</title>
        <authorList>
            <person name="Stein L.D."/>
            <person name="Bao Z."/>
            <person name="Blasiar D."/>
            <person name="Blumenthal T."/>
            <person name="Brent M.R."/>
            <person name="Chen N."/>
            <person name="Chinwalla A."/>
            <person name="Clarke L."/>
            <person name="Clee C."/>
            <person name="Coghlan A."/>
            <person name="Coulson A."/>
            <person name="D'Eustachio P."/>
            <person name="Fitch D.H."/>
            <person name="Fulton L.A."/>
            <person name="Fulton R.E."/>
            <person name="Griffiths-Jones S."/>
            <person name="Harris T.W."/>
            <person name="Hillier L.W."/>
            <person name="Kamath R."/>
            <person name="Kuwabara P.E."/>
            <person name="Mardis E.R."/>
            <person name="Marra M.A."/>
            <person name="Miner T.L."/>
            <person name="Minx P."/>
            <person name="Mullikin J.C."/>
            <person name="Plumb R.W."/>
            <person name="Rogers J."/>
            <person name="Schein J.E."/>
            <person name="Sohrmann M."/>
            <person name="Spieth J."/>
            <person name="Stajich J.E."/>
            <person name="Wei C."/>
            <person name="Willey D."/>
            <person name="Wilson R.K."/>
            <person name="Durbin R."/>
            <person name="Waterston R.H."/>
        </authorList>
    </citation>
    <scope>NUCLEOTIDE SEQUENCE [LARGE SCALE GENOMIC DNA]</scope>
    <source>
        <strain evidence="2 3">AF16</strain>
    </source>
</reference>
<dbReference type="InParanoid" id="B6IH11"/>
<name>B6IH11_CAEBR</name>
<gene>
    <name evidence="2 4" type="ORF">CBG25313</name>
    <name evidence="2" type="ORF">CBG_25313</name>
</gene>
<evidence type="ECO:0000256" key="1">
    <source>
        <dbReference type="SAM" id="MobiDB-lite"/>
    </source>
</evidence>
<dbReference type="GeneID" id="68916806"/>
<feature type="compositionally biased region" description="Low complexity" evidence="1">
    <location>
        <begin position="17"/>
        <end position="48"/>
    </location>
</feature>
<dbReference type="EMBL" id="HE601064">
    <property type="protein sequence ID" value="CAR99191.1"/>
    <property type="molecule type" value="Genomic_DNA"/>
</dbReference>
<evidence type="ECO:0000313" key="2">
    <source>
        <dbReference type="EMBL" id="CAR99191.1"/>
    </source>
</evidence>
<accession>B6IH11</accession>
<reference evidence="2 3" key="2">
    <citation type="journal article" date="2011" name="PLoS Genet.">
        <title>Caenorhabditis briggsae recombinant inbred line genotypes reveal inter-strain incompatibility and the evolution of recombination.</title>
        <authorList>
            <person name="Ross J.A."/>
            <person name="Koboldt D.C."/>
            <person name="Staisch J.E."/>
            <person name="Chamberlin H.M."/>
            <person name="Gupta B.P."/>
            <person name="Miller R.D."/>
            <person name="Baird S.E."/>
            <person name="Haag E.S."/>
        </authorList>
    </citation>
    <scope>NUCLEOTIDE SEQUENCE [LARGE SCALE GENOMIC DNA]</scope>
    <source>
        <strain evidence="2 3">AF16</strain>
    </source>
</reference>
<dbReference type="WormBase" id="CBG25313">
    <property type="protein sequence ID" value="CBP48746"/>
    <property type="gene ID" value="WBGene00086727"/>
</dbReference>
<feature type="region of interest" description="Disordered" evidence="1">
    <location>
        <begin position="1"/>
        <end position="50"/>
    </location>
</feature>
<organism evidence="2 3">
    <name type="scientific">Caenorhabditis briggsae</name>
    <dbReference type="NCBI Taxonomy" id="6238"/>
    <lineage>
        <taxon>Eukaryota</taxon>
        <taxon>Metazoa</taxon>
        <taxon>Ecdysozoa</taxon>
        <taxon>Nematoda</taxon>
        <taxon>Chromadorea</taxon>
        <taxon>Rhabditida</taxon>
        <taxon>Rhabditina</taxon>
        <taxon>Rhabditomorpha</taxon>
        <taxon>Rhabditoidea</taxon>
        <taxon>Rhabditidae</taxon>
        <taxon>Peloderinae</taxon>
        <taxon>Caenorhabditis</taxon>
    </lineage>
</organism>
<evidence type="ECO:0000313" key="4">
    <source>
        <dbReference type="WormBase" id="CBG25313"/>
    </source>
</evidence>
<dbReference type="KEGG" id="cbr:CBG_25313"/>
<sequence>MELKVDGFDELLLGGNTTDSPSSTPTDDPLLRLSSPHNSSPLPSTPSSYVETRQLSFDLRSHQSSRHMNKNVKKK</sequence>
<keyword evidence="3" id="KW-1185">Reference proteome</keyword>
<protein>
    <submittedName>
        <fullName evidence="2">Protein CBG25313</fullName>
    </submittedName>
</protein>
<dbReference type="RefSeq" id="XP_045098758.1">
    <property type="nucleotide sequence ID" value="XM_045235879.1"/>
</dbReference>
<dbReference type="AlphaFoldDB" id="B6IH11"/>
<dbReference type="Proteomes" id="UP000008549">
    <property type="component" value="Unassembled WGS sequence"/>
</dbReference>
<proteinExistence type="predicted"/>